<dbReference type="GeneID" id="117657164"/>
<dbReference type="GO" id="GO:0032259">
    <property type="term" value="P:methylation"/>
    <property type="evidence" value="ECO:0007669"/>
    <property type="project" value="UniProtKB-KW"/>
</dbReference>
<dbReference type="SMART" id="SM00967">
    <property type="entry name" value="SpoU_sub_bind"/>
    <property type="match status" value="1"/>
</dbReference>
<evidence type="ECO:0000256" key="2">
    <source>
        <dbReference type="ARBA" id="ARBA00022552"/>
    </source>
</evidence>
<dbReference type="Gene3D" id="3.40.1280.10">
    <property type="match status" value="1"/>
</dbReference>
<dbReference type="InterPro" id="IPR051259">
    <property type="entry name" value="rRNA_Methyltransferase"/>
</dbReference>
<accession>A0ABM3ZLI7</accession>
<evidence type="ECO:0000313" key="8">
    <source>
        <dbReference type="RefSeq" id="XP_060549242.1"/>
    </source>
</evidence>
<dbReference type="Pfam" id="PF00588">
    <property type="entry name" value="SpoU_methylase"/>
    <property type="match status" value="1"/>
</dbReference>
<dbReference type="InterPro" id="IPR013123">
    <property type="entry name" value="SpoU_subst-bd"/>
</dbReference>
<keyword evidence="7" id="KW-1185">Reference proteome</keyword>
<dbReference type="Proteomes" id="UP001652622">
    <property type="component" value="Unplaced"/>
</dbReference>
<reference evidence="8" key="1">
    <citation type="submission" date="2025-08" db="UniProtKB">
        <authorList>
            <consortium name="RefSeq"/>
        </authorList>
    </citation>
    <scope>IDENTIFICATION</scope>
    <source>
        <tissue evidence="8">Blood</tissue>
    </source>
</reference>
<keyword evidence="3 8" id="KW-0489">Methyltransferase</keyword>
<dbReference type="PANTHER" id="PTHR43191:SF2">
    <property type="entry name" value="RRNA METHYLTRANSFERASE 3, MITOCHONDRIAL"/>
    <property type="match status" value="1"/>
</dbReference>
<evidence type="ECO:0000256" key="5">
    <source>
        <dbReference type="SAM" id="MobiDB-lite"/>
    </source>
</evidence>
<keyword evidence="2" id="KW-0698">rRNA processing</keyword>
<comment type="similarity">
    <text evidence="1">Belongs to the class IV-like SAM-binding methyltransferase superfamily. RNA methyltransferase TrmH family.</text>
</comment>
<evidence type="ECO:0000256" key="4">
    <source>
        <dbReference type="ARBA" id="ARBA00022679"/>
    </source>
</evidence>
<dbReference type="CDD" id="cd18106">
    <property type="entry name" value="SpoU-like_RNMTL1"/>
    <property type="match status" value="1"/>
</dbReference>
<feature type="compositionally biased region" description="Acidic residues" evidence="5">
    <location>
        <begin position="315"/>
        <end position="324"/>
    </location>
</feature>
<dbReference type="InterPro" id="IPR053888">
    <property type="entry name" value="MRM3-like_sub_bind"/>
</dbReference>
<dbReference type="SUPFAM" id="SSF75217">
    <property type="entry name" value="alpha/beta knot"/>
    <property type="match status" value="1"/>
</dbReference>
<keyword evidence="4" id="KW-0808">Transferase</keyword>
<organism evidence="7 8">
    <name type="scientific">Pantherophis guttatus</name>
    <name type="common">Corn snake</name>
    <name type="synonym">Elaphe guttata</name>
    <dbReference type="NCBI Taxonomy" id="94885"/>
    <lineage>
        <taxon>Eukaryota</taxon>
        <taxon>Metazoa</taxon>
        <taxon>Chordata</taxon>
        <taxon>Craniata</taxon>
        <taxon>Vertebrata</taxon>
        <taxon>Euteleostomi</taxon>
        <taxon>Lepidosauria</taxon>
        <taxon>Squamata</taxon>
        <taxon>Bifurcata</taxon>
        <taxon>Unidentata</taxon>
        <taxon>Episquamata</taxon>
        <taxon>Toxicofera</taxon>
        <taxon>Serpentes</taxon>
        <taxon>Colubroidea</taxon>
        <taxon>Colubridae</taxon>
        <taxon>Colubrinae</taxon>
        <taxon>Pantherophis</taxon>
    </lineage>
</organism>
<dbReference type="InterPro" id="IPR029026">
    <property type="entry name" value="tRNA_m1G_MTases_N"/>
</dbReference>
<dbReference type="PANTHER" id="PTHR43191">
    <property type="entry name" value="RRNA METHYLTRANSFERASE 3"/>
    <property type="match status" value="1"/>
</dbReference>
<name>A0ABM3ZLI7_PANGU</name>
<feature type="compositionally biased region" description="Polar residues" evidence="5">
    <location>
        <begin position="298"/>
        <end position="312"/>
    </location>
</feature>
<dbReference type="InterPro" id="IPR001537">
    <property type="entry name" value="SpoU_MeTrfase"/>
</dbReference>
<evidence type="ECO:0000259" key="6">
    <source>
        <dbReference type="SMART" id="SM00967"/>
    </source>
</evidence>
<protein>
    <submittedName>
        <fullName evidence="8">rRNA methyltransferase 3, mitochondrial</fullName>
    </submittedName>
</protein>
<feature type="compositionally biased region" description="Basic and acidic residues" evidence="5">
    <location>
        <begin position="64"/>
        <end position="81"/>
    </location>
</feature>
<sequence length="409" mass="45200">MASLFRHAWAPVLLTPCRISAVSRRGIRGLRRKPLRVLPSVAEAQEKQRIVPSKVKATHIPKATPKERQPEPEPEEAELRYERAGPTEKRLRNLVTLAKSRAFREKNGRILLEGRRLISDALEAGAVPQTIFFSLMENLKLLPAAKLKRATLVKVKYNEIKMWSDVITPQGLIGIFAMPHHAKMTYPEIPQEHTLPLTLICDNIRDPGNLGTILRSAAGAGCCSVLLVKGCIDAWEPKVLRAGMGAHFRIPIVSNLEWDLVPNYLPTESCIHVAESCRERPPEEAERASPAQAGCRTPKSSNRTSQLAPSKGSQEEEEEEEEPNWLEVQPYYNPWMDASVAVVVGGETHGVSPEAKQLAQRSGGKQLAIPVVPGVESLNSAMAASVLLFEAKRQLLVKEGGASRFQLKQ</sequence>
<dbReference type="Gene3D" id="3.30.1330.30">
    <property type="match status" value="1"/>
</dbReference>
<feature type="region of interest" description="Disordered" evidence="5">
    <location>
        <begin position="281"/>
        <end position="325"/>
    </location>
</feature>
<dbReference type="Pfam" id="PF22435">
    <property type="entry name" value="MRM3-like_sub_bind"/>
    <property type="match status" value="1"/>
</dbReference>
<evidence type="ECO:0000256" key="1">
    <source>
        <dbReference type="ARBA" id="ARBA00007228"/>
    </source>
</evidence>
<evidence type="ECO:0000313" key="7">
    <source>
        <dbReference type="Proteomes" id="UP001652622"/>
    </source>
</evidence>
<dbReference type="InterPro" id="IPR029064">
    <property type="entry name" value="Ribosomal_eL30-like_sf"/>
</dbReference>
<evidence type="ECO:0000256" key="3">
    <source>
        <dbReference type="ARBA" id="ARBA00022603"/>
    </source>
</evidence>
<dbReference type="RefSeq" id="XP_060549242.1">
    <property type="nucleotide sequence ID" value="XM_060693259.1"/>
</dbReference>
<proteinExistence type="inferred from homology"/>
<gene>
    <name evidence="8" type="primary">MRM3</name>
</gene>
<feature type="region of interest" description="Disordered" evidence="5">
    <location>
        <begin position="53"/>
        <end position="81"/>
    </location>
</feature>
<dbReference type="InterPro" id="IPR029028">
    <property type="entry name" value="Alpha/beta_knot_MTases"/>
</dbReference>
<feature type="domain" description="RNA 2-O ribose methyltransferase substrate binding" evidence="6">
    <location>
        <begin position="111"/>
        <end position="182"/>
    </location>
</feature>
<dbReference type="GO" id="GO:0008168">
    <property type="term" value="F:methyltransferase activity"/>
    <property type="evidence" value="ECO:0007669"/>
    <property type="project" value="UniProtKB-KW"/>
</dbReference>
<dbReference type="SUPFAM" id="SSF55315">
    <property type="entry name" value="L30e-like"/>
    <property type="match status" value="1"/>
</dbReference>